<dbReference type="InterPro" id="IPR027350">
    <property type="entry name" value="GT23_dom"/>
</dbReference>
<evidence type="ECO:0000259" key="6">
    <source>
        <dbReference type="PROSITE" id="PS50002"/>
    </source>
</evidence>
<proteinExistence type="inferred from homology"/>
<accession>A0ABP0FAC5</accession>
<comment type="caution">
    <text evidence="8">The sequence shown here is derived from an EMBL/GenBank/DDBJ whole genome shotgun (WGS) entry which is preliminary data.</text>
</comment>
<keyword evidence="2 5" id="KW-0328">Glycosyltransferase</keyword>
<evidence type="ECO:0000256" key="3">
    <source>
        <dbReference type="ARBA" id="ARBA00022679"/>
    </source>
</evidence>
<dbReference type="PROSITE" id="PS51659">
    <property type="entry name" value="GT23"/>
    <property type="match status" value="1"/>
</dbReference>
<dbReference type="InterPro" id="IPR045573">
    <property type="entry name" value="Fut8_N_cat"/>
</dbReference>
<reference evidence="8 9" key="1">
    <citation type="submission" date="2024-02" db="EMBL/GenBank/DDBJ databases">
        <authorList>
            <person name="Daric V."/>
            <person name="Darras S."/>
        </authorList>
    </citation>
    <scope>NUCLEOTIDE SEQUENCE [LARGE SCALE GENOMIC DNA]</scope>
</reference>
<dbReference type="Pfam" id="PF19745">
    <property type="entry name" value="FUT8_N_cat"/>
    <property type="match status" value="1"/>
</dbReference>
<dbReference type="PROSITE" id="PS50002">
    <property type="entry name" value="SH3"/>
    <property type="match status" value="1"/>
</dbReference>
<protein>
    <recommendedName>
        <fullName evidence="10">GT23 domain-containing protein</fullName>
    </recommendedName>
</protein>
<dbReference type="InterPro" id="IPR001452">
    <property type="entry name" value="SH3_domain"/>
</dbReference>
<evidence type="ECO:0000256" key="4">
    <source>
        <dbReference type="PROSITE-ProRule" id="PRU00192"/>
    </source>
</evidence>
<dbReference type="PANTHER" id="PTHR13132:SF29">
    <property type="entry name" value="ALPHA-(1,6)-FUCOSYLTRANSFERASE"/>
    <property type="match status" value="1"/>
</dbReference>
<evidence type="ECO:0000313" key="9">
    <source>
        <dbReference type="Proteomes" id="UP001642483"/>
    </source>
</evidence>
<name>A0ABP0FAC5_CLALP</name>
<dbReference type="SUPFAM" id="SSF50044">
    <property type="entry name" value="SH3-domain"/>
    <property type="match status" value="1"/>
</dbReference>
<dbReference type="EMBL" id="CAWYQH010000035">
    <property type="protein sequence ID" value="CAK8676658.1"/>
    <property type="molecule type" value="Genomic_DNA"/>
</dbReference>
<keyword evidence="3 5" id="KW-0808">Transferase</keyword>
<feature type="region of interest" description="Important for donor substrate binding" evidence="5">
    <location>
        <begin position="27"/>
        <end position="28"/>
    </location>
</feature>
<dbReference type="InterPro" id="IPR036028">
    <property type="entry name" value="SH3-like_dom_sf"/>
</dbReference>
<feature type="domain" description="SH3" evidence="6">
    <location>
        <begin position="169"/>
        <end position="238"/>
    </location>
</feature>
<dbReference type="Proteomes" id="UP001642483">
    <property type="component" value="Unassembled WGS sequence"/>
</dbReference>
<evidence type="ECO:0000256" key="2">
    <source>
        <dbReference type="ARBA" id="ARBA00022676"/>
    </source>
</evidence>
<evidence type="ECO:0000313" key="8">
    <source>
        <dbReference type="EMBL" id="CAK8676658.1"/>
    </source>
</evidence>
<feature type="domain" description="GT23" evidence="7">
    <location>
        <begin position="1"/>
        <end position="157"/>
    </location>
</feature>
<gene>
    <name evidence="8" type="ORF">CVLEPA_LOCUS6109</name>
</gene>
<evidence type="ECO:0000256" key="5">
    <source>
        <dbReference type="PROSITE-ProRule" id="PRU00992"/>
    </source>
</evidence>
<dbReference type="PANTHER" id="PTHR13132">
    <property type="entry name" value="ALPHA- 1,6 -FUCOSYLTRANSFERASE"/>
    <property type="match status" value="1"/>
</dbReference>
<sequence length="246" mass="28899">MLPGYARITLFGNRVWSPLRLIRVHIRRTDKFITHPVEAYMDHVERWWNREEQRNQLRGNVKNFKRQIYVATDASSVIPKLRSRYSKYQIVHNKVSTTYASGSKRRSDPGLEGLLTDIHILSKCDFVVCGYSSNVCRLVYHLMQSLYADPSDRLYSIDGGYNPLWTTPLTRNRYITIITHRSNTRLNELDVNPGDILEIYDMAQEDPQVKLKGYYWMQNLKTKAEGLVPSYKVKPYPRKSRFSFLD</sequence>
<organism evidence="8 9">
    <name type="scientific">Clavelina lepadiformis</name>
    <name type="common">Light-bulb sea squirt</name>
    <name type="synonym">Ascidia lepadiformis</name>
    <dbReference type="NCBI Taxonomy" id="159417"/>
    <lineage>
        <taxon>Eukaryota</taxon>
        <taxon>Metazoa</taxon>
        <taxon>Chordata</taxon>
        <taxon>Tunicata</taxon>
        <taxon>Ascidiacea</taxon>
        <taxon>Aplousobranchia</taxon>
        <taxon>Clavelinidae</taxon>
        <taxon>Clavelina</taxon>
    </lineage>
</organism>
<evidence type="ECO:0008006" key="10">
    <source>
        <dbReference type="Google" id="ProtNLM"/>
    </source>
</evidence>
<evidence type="ECO:0000256" key="1">
    <source>
        <dbReference type="ARBA" id="ARBA00022443"/>
    </source>
</evidence>
<keyword evidence="1 4" id="KW-0728">SH3 domain</keyword>
<keyword evidence="9" id="KW-1185">Reference proteome</keyword>
<evidence type="ECO:0000259" key="7">
    <source>
        <dbReference type="PROSITE" id="PS51659"/>
    </source>
</evidence>
<comment type="similarity">
    <text evidence="5">Belongs to the glycosyltransferase 23 family.</text>
</comment>
<dbReference type="Gene3D" id="3.40.50.11350">
    <property type="match status" value="1"/>
</dbReference>